<dbReference type="AlphaFoldDB" id="A0A836H1Q6"/>
<gene>
    <name evidence="2" type="ORF">LSCM1_05159</name>
</gene>
<evidence type="ECO:0000313" key="3">
    <source>
        <dbReference type="Proteomes" id="UP000673552"/>
    </source>
</evidence>
<keyword evidence="3" id="KW-1185">Reference proteome</keyword>
<evidence type="ECO:0000313" key="2">
    <source>
        <dbReference type="EMBL" id="KAG5477857.1"/>
    </source>
</evidence>
<dbReference type="Proteomes" id="UP000673552">
    <property type="component" value="Unassembled WGS sequence"/>
</dbReference>
<dbReference type="KEGG" id="lmat:92515144"/>
<sequence>MFYPPWPPLSIAASRRLSTHAYPKQLTHLAAIIVAMGYGGPRVAFYTANQYHNYAAAIDRENAARVQSIVQRGNWPAEQEAQRQREEAFRAYERAQAEEAARIRAEEVEALERRRIKEERAQKRLATKTRRRSLTAAEVTSRRERYIRLCRLAEPRKRQEAAYGSGAIGSAMPHQSGRDGKLPTLGRNGAVYCAGVDRDRIVPPRPILEGTTPPWVGSYSTHQGLHVQHAQAAKEAAAYYCAPPSTPQSASEQEIQRIIAEHAAAAEPAGTKMSIADGSFEDGASGAADAVQWHDADLDHVDDDVGSIFSHGLSNGPIAATGNTHLCTSSTKESVQLHLSRYGGAMTAPRPAKAATSKRLTLPELVDHLLKIQIPKSTIR</sequence>
<evidence type="ECO:0000256" key="1">
    <source>
        <dbReference type="SAM" id="Coils"/>
    </source>
</evidence>
<feature type="coiled-coil region" evidence="1">
    <location>
        <begin position="78"/>
        <end position="128"/>
    </location>
</feature>
<accession>A0A836H1Q6</accession>
<keyword evidence="1" id="KW-0175">Coiled coil</keyword>
<proteinExistence type="predicted"/>
<protein>
    <submittedName>
        <fullName evidence="2">Uncharacterized protein</fullName>
    </submittedName>
</protein>
<dbReference type="GeneID" id="92515144"/>
<comment type="caution">
    <text evidence="2">The sequence shown here is derived from an EMBL/GenBank/DDBJ whole genome shotgun (WGS) entry which is preliminary data.</text>
</comment>
<dbReference type="EMBL" id="JAFEUZ010000024">
    <property type="protein sequence ID" value="KAG5477857.1"/>
    <property type="molecule type" value="Genomic_DNA"/>
</dbReference>
<organism evidence="2 3">
    <name type="scientific">Leishmania martiniquensis</name>
    <dbReference type="NCBI Taxonomy" id="1580590"/>
    <lineage>
        <taxon>Eukaryota</taxon>
        <taxon>Discoba</taxon>
        <taxon>Euglenozoa</taxon>
        <taxon>Kinetoplastea</taxon>
        <taxon>Metakinetoplastina</taxon>
        <taxon>Trypanosomatida</taxon>
        <taxon>Trypanosomatidae</taxon>
        <taxon>Leishmaniinae</taxon>
        <taxon>Leishmania</taxon>
    </lineage>
</organism>
<reference evidence="3" key="2">
    <citation type="journal article" date="2021" name="Sci. Data">
        <title>Chromosome-scale genome sequencing, assembly and annotation of six genomes from subfamily Leishmaniinae.</title>
        <authorList>
            <person name="Almutairi H."/>
            <person name="Urbaniak M.D."/>
            <person name="Bates M.D."/>
            <person name="Jariyapan N."/>
            <person name="Kwakye-Nuako G."/>
            <person name="Thomaz Soccol V."/>
            <person name="Al-Salem W.S."/>
            <person name="Dillon R.J."/>
            <person name="Bates P.A."/>
            <person name="Gatherer D."/>
        </authorList>
    </citation>
    <scope>NUCLEOTIDE SEQUENCE [LARGE SCALE GENOMIC DNA]</scope>
</reference>
<name>A0A836H1Q6_9TRYP</name>
<reference evidence="3" key="1">
    <citation type="journal article" date="2021" name="Microbiol. Resour. Announc.">
        <title>LGAAP: Leishmaniinae Genome Assembly and Annotation Pipeline.</title>
        <authorList>
            <person name="Almutairi H."/>
            <person name="Urbaniak M.D."/>
            <person name="Bates M.D."/>
            <person name="Jariyapan N."/>
            <person name="Kwakye-Nuako G."/>
            <person name="Thomaz-Soccol V."/>
            <person name="Al-Salem W.S."/>
            <person name="Dillon R.J."/>
            <person name="Bates P.A."/>
            <person name="Gatherer D."/>
        </authorList>
    </citation>
    <scope>NUCLEOTIDE SEQUENCE [LARGE SCALE GENOMIC DNA]</scope>
</reference>
<dbReference type="RefSeq" id="XP_067178495.1">
    <property type="nucleotide sequence ID" value="XM_067322632.1"/>
</dbReference>
<dbReference type="OrthoDB" id="273050at2759"/>